<dbReference type="Proteomes" id="UP000264006">
    <property type="component" value="Chromosome"/>
</dbReference>
<organism evidence="3 4">
    <name type="scientific">Euzebya pacifica</name>
    <dbReference type="NCBI Taxonomy" id="1608957"/>
    <lineage>
        <taxon>Bacteria</taxon>
        <taxon>Bacillati</taxon>
        <taxon>Actinomycetota</taxon>
        <taxon>Nitriliruptoria</taxon>
        <taxon>Euzebyales</taxon>
    </lineage>
</organism>
<proteinExistence type="predicted"/>
<keyword evidence="2" id="KW-0732">Signal</keyword>
<gene>
    <name evidence="3" type="ORF">DVS28_a1230</name>
</gene>
<evidence type="ECO:0000313" key="4">
    <source>
        <dbReference type="Proteomes" id="UP000264006"/>
    </source>
</evidence>
<name>A0A346XUN3_9ACTN</name>
<evidence type="ECO:0000256" key="1">
    <source>
        <dbReference type="SAM" id="MobiDB-lite"/>
    </source>
</evidence>
<dbReference type="KEGG" id="euz:DVS28_a1230"/>
<feature type="chain" id="PRO_5016873747" description="SipW-cognate class signal peptide" evidence="2">
    <location>
        <begin position="24"/>
        <end position="182"/>
    </location>
</feature>
<feature type="region of interest" description="Disordered" evidence="1">
    <location>
        <begin position="25"/>
        <end position="46"/>
    </location>
</feature>
<keyword evidence="4" id="KW-1185">Reference proteome</keyword>
<feature type="signal peptide" evidence="2">
    <location>
        <begin position="1"/>
        <end position="23"/>
    </location>
</feature>
<evidence type="ECO:0000313" key="3">
    <source>
        <dbReference type="EMBL" id="AXV05930.1"/>
    </source>
</evidence>
<dbReference type="RefSeq" id="WP_164709991.1">
    <property type="nucleotide sequence ID" value="NZ_CP031165.1"/>
</dbReference>
<protein>
    <recommendedName>
        <fullName evidence="5">SipW-cognate class signal peptide</fullName>
    </recommendedName>
</protein>
<accession>A0A346XUN3</accession>
<reference evidence="3 4" key="1">
    <citation type="submission" date="2018-09" db="EMBL/GenBank/DDBJ databases">
        <title>Complete genome sequence of Euzebya sp. DY32-46 isolated from seawater of Pacific Ocean.</title>
        <authorList>
            <person name="Xu L."/>
            <person name="Wu Y.-H."/>
            <person name="Xu X.-W."/>
        </authorList>
    </citation>
    <scope>NUCLEOTIDE SEQUENCE [LARGE SCALE GENOMIC DNA]</scope>
    <source>
        <strain evidence="3 4">DY32-46</strain>
    </source>
</reference>
<dbReference type="AlphaFoldDB" id="A0A346XUN3"/>
<evidence type="ECO:0000256" key="2">
    <source>
        <dbReference type="SAM" id="SignalP"/>
    </source>
</evidence>
<dbReference type="EMBL" id="CP031165">
    <property type="protein sequence ID" value="AXV05930.1"/>
    <property type="molecule type" value="Genomic_DNA"/>
</dbReference>
<sequence>MKRFPALLMAILVIGALALPAGAAPEPAQSYDLDDETNTTASFTSEPQVGTNVPFFLDGTATEYSCEGTPEAQCERVFLAVRGLTDTEIADNPTITDTVNVTVVIDNYSVPVADFDLRVYHSDVDGNIYDQAGDQSGNNPGDAESVWASTKTTAANPVKYLMVEVVVFASPGSTYDMDIRVS</sequence>
<evidence type="ECO:0008006" key="5">
    <source>
        <dbReference type="Google" id="ProtNLM"/>
    </source>
</evidence>